<protein>
    <submittedName>
        <fullName evidence="2">Uncharacterized protein LOC142179244</fullName>
    </submittedName>
</protein>
<organism evidence="1 2">
    <name type="scientific">Nicotiana tabacum</name>
    <name type="common">Common tobacco</name>
    <dbReference type="NCBI Taxonomy" id="4097"/>
    <lineage>
        <taxon>Eukaryota</taxon>
        <taxon>Viridiplantae</taxon>
        <taxon>Streptophyta</taxon>
        <taxon>Embryophyta</taxon>
        <taxon>Tracheophyta</taxon>
        <taxon>Spermatophyta</taxon>
        <taxon>Magnoliopsida</taxon>
        <taxon>eudicotyledons</taxon>
        <taxon>Gunneridae</taxon>
        <taxon>Pentapetalae</taxon>
        <taxon>asterids</taxon>
        <taxon>lamiids</taxon>
        <taxon>Solanales</taxon>
        <taxon>Solanaceae</taxon>
        <taxon>Nicotianoideae</taxon>
        <taxon>Nicotianeae</taxon>
        <taxon>Nicotiana</taxon>
    </lineage>
</organism>
<gene>
    <name evidence="2" type="primary">LOC142179244</name>
</gene>
<reference evidence="1" key="1">
    <citation type="journal article" date="2014" name="Nat. Commun.">
        <title>The tobacco genome sequence and its comparison with those of tomato and potato.</title>
        <authorList>
            <person name="Sierro N."/>
            <person name="Battey J.N."/>
            <person name="Ouadi S."/>
            <person name="Bakaher N."/>
            <person name="Bovet L."/>
            <person name="Willig A."/>
            <person name="Goepfert S."/>
            <person name="Peitsch M.C."/>
            <person name="Ivanov N.V."/>
        </authorList>
    </citation>
    <scope>NUCLEOTIDE SEQUENCE [LARGE SCALE GENOMIC DNA]</scope>
</reference>
<accession>A0AC58U6H2</accession>
<name>A0AC58U6H2_TOBAC</name>
<sequence length="123" mass="14366">MGTENYNLWSRSIRIGLFTKNKIRFIDGTCKKENFGQNLHDQWERCNAFVLSWIMNVVTKELYSTVVYGSSVCNEGLAPVSVYYSKLKDLWDEYDAMTPTPLCPCPESKIFLEHIQQQRLVQF</sequence>
<keyword evidence="1" id="KW-1185">Reference proteome</keyword>
<dbReference type="Proteomes" id="UP000790787">
    <property type="component" value="Chromosome 3"/>
</dbReference>
<reference evidence="2" key="2">
    <citation type="submission" date="2025-08" db="UniProtKB">
        <authorList>
            <consortium name="RefSeq"/>
        </authorList>
    </citation>
    <scope>IDENTIFICATION</scope>
    <source>
        <tissue evidence="2">Leaf</tissue>
    </source>
</reference>
<evidence type="ECO:0000313" key="2">
    <source>
        <dbReference type="RefSeq" id="XP_075105078.1"/>
    </source>
</evidence>
<evidence type="ECO:0000313" key="1">
    <source>
        <dbReference type="Proteomes" id="UP000790787"/>
    </source>
</evidence>
<dbReference type="RefSeq" id="XP_075105078.1">
    <property type="nucleotide sequence ID" value="XM_075248977.1"/>
</dbReference>
<proteinExistence type="predicted"/>